<sequence length="544" mass="60118">MAWLSLKVWLVGLSFLGCLYPLVDFSFSGETRGQKPNFVIILADDMGWGDLGANWAGTKDTANLDRMAAEGTRFVDFHAAASTCSPSRAALLTGRLGLRNGVTHNFAVTSVGGLPLNETTLAEVLRGAGYVTGMIGKWHLGHHGSHHPNFRGFDYYFGVPYSHDMGCTDTPGYNHPPCPACPRGDRPSRNLERDCYSDVALPLYENLNIVEQPVNLSALAQKYAEKATQFIQQASTSGRPFLLYVGLAHMHVPLAGTPPSAGPRGQRLYSAGLREMDHLVGRIKDTVDLVAKNNTFLWFTGDNGPWAQKCELAGSVGPFTGSWQACRGGSPAKQTTWEGGHRVPALAYWPGRVPVNVTSAALLSVLDIFPTVLALAGAPLPQGRRFDGLDVSQVLFGRAQTGHRLAPRETIVNPLEVADGRPGGKHRSDYKDVRTYTCVFTHTHARVYFSVFSNHLLSITCKALRQTFWDIQWHMTALKVRFKRFHLFGTFLNMQNIFIHSHSIHMYVLINTIVFTLSYIVGLQGSGMGWFRKPFQFQEARRNP</sequence>
<dbReference type="Gene3D" id="3.40.720.10">
    <property type="entry name" value="Alkaline Phosphatase, subunit A"/>
    <property type="match status" value="1"/>
</dbReference>
<gene>
    <name evidence="9" type="primary">ARSG</name>
</gene>
<evidence type="ECO:0000259" key="8">
    <source>
        <dbReference type="Pfam" id="PF00884"/>
    </source>
</evidence>
<reference evidence="9 10" key="1">
    <citation type="submission" date="2018-11" db="EMBL/GenBank/DDBJ databases">
        <title>Haplotype-resolved cattle genomes.</title>
        <authorList>
            <person name="Low W.Y."/>
            <person name="Tearle R."/>
            <person name="Bickhart D.M."/>
            <person name="Rosen B.D."/>
            <person name="Koren S."/>
            <person name="Rhie A."/>
            <person name="Hiendleder S."/>
            <person name="Phillippy A.M."/>
            <person name="Smith T.P.L."/>
            <person name="Williams J.L."/>
        </authorList>
    </citation>
    <scope>NUCLEOTIDE SEQUENCE [LARGE SCALE GENOMIC DNA]</scope>
</reference>
<dbReference type="Proteomes" id="UP000314981">
    <property type="component" value="Chromosome 19"/>
</dbReference>
<keyword evidence="7" id="KW-0472">Membrane</keyword>
<dbReference type="Ensembl" id="ENSBIXT00000021706.1">
    <property type="protein sequence ID" value="ENSBIXP00000012023.1"/>
    <property type="gene ID" value="ENSBIXG00000017168.1"/>
</dbReference>
<dbReference type="FunFam" id="3.40.720.10:FF:000031">
    <property type="entry name" value="arylsulfatase G isoform X1"/>
    <property type="match status" value="1"/>
</dbReference>
<evidence type="ECO:0000256" key="5">
    <source>
        <dbReference type="ARBA" id="ARBA00022801"/>
    </source>
</evidence>
<dbReference type="Pfam" id="PF00884">
    <property type="entry name" value="Sulfatase"/>
    <property type="match status" value="1"/>
</dbReference>
<dbReference type="InterPro" id="IPR050738">
    <property type="entry name" value="Sulfatase"/>
</dbReference>
<evidence type="ECO:0000256" key="2">
    <source>
        <dbReference type="ARBA" id="ARBA00008779"/>
    </source>
</evidence>
<reference evidence="9" key="2">
    <citation type="submission" date="2025-08" db="UniProtKB">
        <authorList>
            <consortium name="Ensembl"/>
        </authorList>
    </citation>
    <scope>IDENTIFICATION</scope>
</reference>
<dbReference type="GO" id="GO:0046872">
    <property type="term" value="F:metal ion binding"/>
    <property type="evidence" value="ECO:0007669"/>
    <property type="project" value="UniProtKB-KW"/>
</dbReference>
<proteinExistence type="inferred from homology"/>
<accession>A0A4W2CG92</accession>
<comment type="similarity">
    <text evidence="2">Belongs to the sulfatase family.</text>
</comment>
<protein>
    <submittedName>
        <fullName evidence="9">Arylsulfatase G</fullName>
    </submittedName>
</protein>
<dbReference type="AlphaFoldDB" id="A0A4W2CG92"/>
<keyword evidence="5" id="KW-0378">Hydrolase</keyword>
<keyword evidence="7" id="KW-0812">Transmembrane</keyword>
<keyword evidence="4" id="KW-0732">Signal</keyword>
<keyword evidence="6" id="KW-0106">Calcium</keyword>
<dbReference type="InterPro" id="IPR000917">
    <property type="entry name" value="Sulfatase_N"/>
</dbReference>
<feature type="transmembrane region" description="Helical" evidence="7">
    <location>
        <begin position="504"/>
        <end position="523"/>
    </location>
</feature>
<dbReference type="STRING" id="30522.A0A4W2CG92"/>
<name>A0A4W2CG92_BOBOX</name>
<dbReference type="PANTHER" id="PTHR42693:SF42">
    <property type="entry name" value="ARYLSULFATASE G"/>
    <property type="match status" value="1"/>
</dbReference>
<keyword evidence="3" id="KW-0479">Metal-binding</keyword>
<keyword evidence="7" id="KW-1133">Transmembrane helix</keyword>
<dbReference type="GO" id="GO:0004065">
    <property type="term" value="F:arylsulfatase activity"/>
    <property type="evidence" value="ECO:0007669"/>
    <property type="project" value="TreeGrafter"/>
</dbReference>
<keyword evidence="10" id="KW-1185">Reference proteome</keyword>
<evidence type="ECO:0000313" key="10">
    <source>
        <dbReference type="Proteomes" id="UP000314981"/>
    </source>
</evidence>
<reference evidence="9" key="3">
    <citation type="submission" date="2025-09" db="UniProtKB">
        <authorList>
            <consortium name="Ensembl"/>
        </authorList>
    </citation>
    <scope>IDENTIFICATION</scope>
</reference>
<evidence type="ECO:0000256" key="3">
    <source>
        <dbReference type="ARBA" id="ARBA00022723"/>
    </source>
</evidence>
<evidence type="ECO:0000313" key="9">
    <source>
        <dbReference type="Ensembl" id="ENSBIXP00000012023.1"/>
    </source>
</evidence>
<evidence type="ECO:0000256" key="7">
    <source>
        <dbReference type="SAM" id="Phobius"/>
    </source>
</evidence>
<dbReference type="InterPro" id="IPR017850">
    <property type="entry name" value="Alkaline_phosphatase_core_sf"/>
</dbReference>
<dbReference type="PANTHER" id="PTHR42693">
    <property type="entry name" value="ARYLSULFATASE FAMILY MEMBER"/>
    <property type="match status" value="1"/>
</dbReference>
<dbReference type="PROSITE" id="PS00523">
    <property type="entry name" value="SULFATASE_1"/>
    <property type="match status" value="1"/>
</dbReference>
<evidence type="ECO:0000256" key="4">
    <source>
        <dbReference type="ARBA" id="ARBA00022729"/>
    </source>
</evidence>
<dbReference type="PROSITE" id="PS00149">
    <property type="entry name" value="SULFATASE_2"/>
    <property type="match status" value="1"/>
</dbReference>
<feature type="domain" description="Sulfatase N-terminal" evidence="8">
    <location>
        <begin position="36"/>
        <end position="378"/>
    </location>
</feature>
<dbReference type="PROSITE" id="PS51257">
    <property type="entry name" value="PROKAR_LIPOPROTEIN"/>
    <property type="match status" value="1"/>
</dbReference>
<comment type="cofactor">
    <cofactor evidence="1">
        <name>Ca(2+)</name>
        <dbReference type="ChEBI" id="CHEBI:29108"/>
    </cofactor>
</comment>
<evidence type="ECO:0000256" key="6">
    <source>
        <dbReference type="ARBA" id="ARBA00022837"/>
    </source>
</evidence>
<organism evidence="9 10">
    <name type="scientific">Bos indicus x Bos taurus</name>
    <name type="common">Hybrid cattle</name>
    <dbReference type="NCBI Taxonomy" id="30522"/>
    <lineage>
        <taxon>Eukaryota</taxon>
        <taxon>Metazoa</taxon>
        <taxon>Chordata</taxon>
        <taxon>Craniata</taxon>
        <taxon>Vertebrata</taxon>
        <taxon>Euteleostomi</taxon>
        <taxon>Mammalia</taxon>
        <taxon>Eutheria</taxon>
        <taxon>Laurasiatheria</taxon>
        <taxon>Artiodactyla</taxon>
        <taxon>Ruminantia</taxon>
        <taxon>Pecora</taxon>
        <taxon>Bovidae</taxon>
        <taxon>Bovinae</taxon>
        <taxon>Bos</taxon>
    </lineage>
</organism>
<evidence type="ECO:0000256" key="1">
    <source>
        <dbReference type="ARBA" id="ARBA00001913"/>
    </source>
</evidence>
<dbReference type="InterPro" id="IPR024607">
    <property type="entry name" value="Sulfatase_CS"/>
</dbReference>
<dbReference type="SUPFAM" id="SSF53649">
    <property type="entry name" value="Alkaline phosphatase-like"/>
    <property type="match status" value="1"/>
</dbReference>